<dbReference type="Proteomes" id="UP000294856">
    <property type="component" value="Unassembled WGS sequence"/>
</dbReference>
<dbReference type="AlphaFoldDB" id="A0A4R1F716"/>
<keyword evidence="4" id="KW-1185">Reference proteome</keyword>
<proteinExistence type="predicted"/>
<dbReference type="EMBL" id="SMFR01000007">
    <property type="protein sequence ID" value="TCJ90086.1"/>
    <property type="molecule type" value="Genomic_DNA"/>
</dbReference>
<sequence>MHSRTIGDAPGVGRDGRPANDELASTDVTSVPLLDSPPHSRDPSGPTPTPTPISGRVVLLIAAALIAAQLVLRGWVAASGFFYWDDFLLIGRVSSQPVLSTELLFTSHDGHVMPLAFVLIWLVTEVAPLSWPAAVVVLTGLQLLASLAVLRLLVVLLGVRARLLGPLVFFLFVPLTVPAFAWWSAAVNALPLQIALAWVSADAVLLVRTGRRRYAASGAVVFAVALMFFEKSVVVLPVAFAAVVLTAYVTGGSARVAARRGGLLWTAAGAVLLAWSACFLFVIQRPRGLSAPEHPGTLWSRALSDGLVPALFGGPWRWERWQPATPWADAPSVLAVLSWLALILFAVWTMRTRRRVAAIWVCAAGYGVLTIAPVVILRDGPSTAGLLLQSVRYFADFAVVATVALALIALAPRRARSSSISRSNAHARQQVPTSVESTHTRTEGGSAAIEASRARRIVGISAIAAFLASSVYSTITFTRSWEPSPARTYVSGVRAALPGAADAPLLPQEVPWNVLNPLAFPENMTDRVFAPLATSTTFAHSTPRLRMITDDGAIVDARVWWNRAIVEGPEPRCGYRVPGTAGANLPLDGPMQIRDWTAQVNYNAARDGRIALSFEGETETIADVRAGLNTVYIRLLGGGDTLRIRSLEEGQSLCVGAGPVGVAAYER</sequence>
<feature type="region of interest" description="Disordered" evidence="1">
    <location>
        <begin position="1"/>
        <end position="50"/>
    </location>
</feature>
<keyword evidence="2" id="KW-0812">Transmembrane</keyword>
<feature type="transmembrane region" description="Helical" evidence="2">
    <location>
        <begin position="129"/>
        <end position="156"/>
    </location>
</feature>
<reference evidence="3 4" key="1">
    <citation type="submission" date="2019-03" db="EMBL/GenBank/DDBJ databases">
        <title>Genomic Encyclopedia of Type Strains, Phase IV (KMG-IV): sequencing the most valuable type-strain genomes for metagenomic binning, comparative biology and taxonomic classification.</title>
        <authorList>
            <person name="Goeker M."/>
        </authorList>
    </citation>
    <scope>NUCLEOTIDE SEQUENCE [LARGE SCALE GENOMIC DNA]</scope>
    <source>
        <strain evidence="3 4">DSM 44684</strain>
    </source>
</reference>
<accession>A0A4R1F716</accession>
<dbReference type="STRING" id="1210063.GCA_001612665_06118"/>
<feature type="transmembrane region" description="Helical" evidence="2">
    <location>
        <begin position="57"/>
        <end position="83"/>
    </location>
</feature>
<evidence type="ECO:0000313" key="4">
    <source>
        <dbReference type="Proteomes" id="UP000294856"/>
    </source>
</evidence>
<feature type="transmembrane region" description="Helical" evidence="2">
    <location>
        <begin position="393"/>
        <end position="412"/>
    </location>
</feature>
<gene>
    <name evidence="3" type="ORF">DFR71_5974</name>
</gene>
<evidence type="ECO:0000256" key="1">
    <source>
        <dbReference type="SAM" id="MobiDB-lite"/>
    </source>
</evidence>
<evidence type="ECO:0000256" key="2">
    <source>
        <dbReference type="SAM" id="Phobius"/>
    </source>
</evidence>
<feature type="transmembrane region" description="Helical" evidence="2">
    <location>
        <begin position="457"/>
        <end position="475"/>
    </location>
</feature>
<feature type="transmembrane region" description="Helical" evidence="2">
    <location>
        <begin position="189"/>
        <end position="207"/>
    </location>
</feature>
<organism evidence="3 4">
    <name type="scientific">Nocardia alba</name>
    <dbReference type="NCBI Taxonomy" id="225051"/>
    <lineage>
        <taxon>Bacteria</taxon>
        <taxon>Bacillati</taxon>
        <taxon>Actinomycetota</taxon>
        <taxon>Actinomycetes</taxon>
        <taxon>Mycobacteriales</taxon>
        <taxon>Nocardiaceae</taxon>
        <taxon>Nocardia</taxon>
    </lineage>
</organism>
<keyword evidence="2" id="KW-0472">Membrane</keyword>
<feature type="transmembrane region" description="Helical" evidence="2">
    <location>
        <begin position="357"/>
        <end position="377"/>
    </location>
</feature>
<keyword evidence="2" id="KW-1133">Transmembrane helix</keyword>
<feature type="region of interest" description="Disordered" evidence="1">
    <location>
        <begin position="421"/>
        <end position="447"/>
    </location>
</feature>
<protein>
    <submittedName>
        <fullName evidence="3">Uncharacterized protein</fullName>
    </submittedName>
</protein>
<name>A0A4R1F716_9NOCA</name>
<feature type="transmembrane region" description="Helical" evidence="2">
    <location>
        <begin position="330"/>
        <end position="350"/>
    </location>
</feature>
<feature type="transmembrane region" description="Helical" evidence="2">
    <location>
        <begin position="235"/>
        <end position="251"/>
    </location>
</feature>
<feature type="transmembrane region" description="Helical" evidence="2">
    <location>
        <begin position="163"/>
        <end position="183"/>
    </location>
</feature>
<feature type="transmembrane region" description="Helical" evidence="2">
    <location>
        <begin position="214"/>
        <end position="229"/>
    </location>
</feature>
<evidence type="ECO:0000313" key="3">
    <source>
        <dbReference type="EMBL" id="TCJ90086.1"/>
    </source>
</evidence>
<feature type="transmembrane region" description="Helical" evidence="2">
    <location>
        <begin position="263"/>
        <end position="283"/>
    </location>
</feature>
<comment type="caution">
    <text evidence="3">The sequence shown here is derived from an EMBL/GenBank/DDBJ whole genome shotgun (WGS) entry which is preliminary data.</text>
</comment>